<dbReference type="AlphaFoldDB" id="A0A967AVI0"/>
<dbReference type="PANTHER" id="PTHR43646:SF2">
    <property type="entry name" value="GLYCOSYLTRANSFERASE 2-LIKE DOMAIN-CONTAINING PROTEIN"/>
    <property type="match status" value="1"/>
</dbReference>
<dbReference type="RefSeq" id="WP_152575198.1">
    <property type="nucleotide sequence ID" value="NZ_VIKU02000004.1"/>
</dbReference>
<evidence type="ECO:0000256" key="4">
    <source>
        <dbReference type="ARBA" id="ARBA00022679"/>
    </source>
</evidence>
<reference evidence="7" key="2">
    <citation type="submission" date="2020-03" db="EMBL/GenBank/DDBJ databases">
        <title>Flavobacteriaceae bacterium strain TP-CH-4, a member of the family Flavobacteriaceae isolated from a deep-sea seamount.</title>
        <authorList>
            <person name="Zhang D.-C."/>
        </authorList>
    </citation>
    <scope>NUCLEOTIDE SEQUENCE</scope>
    <source>
        <strain evidence="7">TP-CH-4</strain>
    </source>
</reference>
<keyword evidence="3" id="KW-0328">Glycosyltransferase</keyword>
<evidence type="ECO:0000256" key="5">
    <source>
        <dbReference type="ARBA" id="ARBA00023136"/>
    </source>
</evidence>
<feature type="domain" description="Glycosyltransferase 2-like" evidence="6">
    <location>
        <begin position="9"/>
        <end position="132"/>
    </location>
</feature>
<dbReference type="CDD" id="cd02522">
    <property type="entry name" value="GT_2_like_a"/>
    <property type="match status" value="1"/>
</dbReference>
<gene>
    <name evidence="7" type="ORF">FK220_015255</name>
</gene>
<evidence type="ECO:0000313" key="8">
    <source>
        <dbReference type="Proteomes" id="UP000707206"/>
    </source>
</evidence>
<evidence type="ECO:0000256" key="1">
    <source>
        <dbReference type="ARBA" id="ARBA00004236"/>
    </source>
</evidence>
<dbReference type="NCBIfam" id="TIGR04283">
    <property type="entry name" value="glyco_like_mftF"/>
    <property type="match status" value="1"/>
</dbReference>
<dbReference type="InterPro" id="IPR026461">
    <property type="entry name" value="Trfase_2_rSAM/seldom_assoc"/>
</dbReference>
<evidence type="ECO:0000259" key="6">
    <source>
        <dbReference type="Pfam" id="PF00535"/>
    </source>
</evidence>
<dbReference type="InterPro" id="IPR029044">
    <property type="entry name" value="Nucleotide-diphossugar_trans"/>
</dbReference>
<dbReference type="SUPFAM" id="SSF53448">
    <property type="entry name" value="Nucleotide-diphospho-sugar transferases"/>
    <property type="match status" value="1"/>
</dbReference>
<sequence>MKLNNPTISIIIPVLNEQECIGDTLNYLRENSSSFNLKEILVVDGGSTDRTVEIAQKQGVRVVSSARGRAKQQNAGAKHAQGDVYYFLHVDTLPPKDFDQSILEAVNKGHQVGCFQMKFDSDSRFLKFFAWFTRVNIKLCRGGDQSLFITKDLFQKSGGFNEQYLVYEDNEFIGRLYGLAPFKILPRKVKTSARRYEERGEVSLQYHFGMIHLKNYLGAGPEQLLDYYKRKIVS</sequence>
<dbReference type="PANTHER" id="PTHR43646">
    <property type="entry name" value="GLYCOSYLTRANSFERASE"/>
    <property type="match status" value="1"/>
</dbReference>
<comment type="caution">
    <text evidence="7">The sequence shown here is derived from an EMBL/GenBank/DDBJ whole genome shotgun (WGS) entry which is preliminary data.</text>
</comment>
<keyword evidence="5" id="KW-0472">Membrane</keyword>
<dbReference type="GO" id="GO:0016757">
    <property type="term" value="F:glycosyltransferase activity"/>
    <property type="evidence" value="ECO:0007669"/>
    <property type="project" value="UniProtKB-KW"/>
</dbReference>
<keyword evidence="8" id="KW-1185">Reference proteome</keyword>
<dbReference type="Gene3D" id="3.90.550.10">
    <property type="entry name" value="Spore Coat Polysaccharide Biosynthesis Protein SpsA, Chain A"/>
    <property type="match status" value="1"/>
</dbReference>
<evidence type="ECO:0000313" key="7">
    <source>
        <dbReference type="EMBL" id="NHF60712.1"/>
    </source>
</evidence>
<dbReference type="Pfam" id="PF00535">
    <property type="entry name" value="Glycos_transf_2"/>
    <property type="match status" value="1"/>
</dbReference>
<organism evidence="7 8">
    <name type="scientific">Pelagihabitans pacificus</name>
    <dbReference type="NCBI Taxonomy" id="2696054"/>
    <lineage>
        <taxon>Bacteria</taxon>
        <taxon>Pseudomonadati</taxon>
        <taxon>Bacteroidota</taxon>
        <taxon>Flavobacteriia</taxon>
        <taxon>Flavobacteriales</taxon>
        <taxon>Flavobacteriaceae</taxon>
        <taxon>Pelagihabitans</taxon>
    </lineage>
</organism>
<dbReference type="EMBL" id="VIKU02000004">
    <property type="protein sequence ID" value="NHF60712.1"/>
    <property type="molecule type" value="Genomic_DNA"/>
</dbReference>
<dbReference type="InterPro" id="IPR001173">
    <property type="entry name" value="Glyco_trans_2-like"/>
</dbReference>
<reference evidence="7" key="1">
    <citation type="submission" date="2019-07" db="EMBL/GenBank/DDBJ databases">
        <authorList>
            <person name="De-Chao Zhang Q."/>
        </authorList>
    </citation>
    <scope>NUCLEOTIDE SEQUENCE</scope>
    <source>
        <strain evidence="7">TP-CH-4</strain>
    </source>
</reference>
<evidence type="ECO:0000256" key="3">
    <source>
        <dbReference type="ARBA" id="ARBA00022676"/>
    </source>
</evidence>
<keyword evidence="4" id="KW-0808">Transferase</keyword>
<evidence type="ECO:0000256" key="2">
    <source>
        <dbReference type="ARBA" id="ARBA00022475"/>
    </source>
</evidence>
<keyword evidence="2" id="KW-1003">Cell membrane</keyword>
<dbReference type="GO" id="GO:0005886">
    <property type="term" value="C:plasma membrane"/>
    <property type="evidence" value="ECO:0007669"/>
    <property type="project" value="UniProtKB-SubCell"/>
</dbReference>
<dbReference type="Proteomes" id="UP000707206">
    <property type="component" value="Unassembled WGS sequence"/>
</dbReference>
<name>A0A967AVI0_9FLAO</name>
<comment type="subcellular location">
    <subcellularLocation>
        <location evidence="1">Cell membrane</location>
    </subcellularLocation>
</comment>
<proteinExistence type="predicted"/>
<protein>
    <submittedName>
        <fullName evidence="7">Glycosyltransferase</fullName>
    </submittedName>
</protein>
<accession>A0A967AVI0</accession>